<accession>A0ABQ9GQA7</accession>
<sequence length="537" mass="57909">MPYLKEENAGTAECCLVWGETSRDCGGKEEAASRSRKSRRRSRVGRGDCNATTGVAGISLIEEQGGWQAQQSCSLGGRRRAPVGVRWCTRGHHALPNGSFEGSRLPLSAPPPPFGPPHRLILVNCQELLERAGGEVRQVGAEQPGGRGDLVVRLLRLTAPGFPRVGILPDCGFSRGSPFNSGVAPFLPYFNLIGFQVLEVNSRANLSIPFHSTPFHYQSYLMLFKITGHRVKVMGPQLHLDLRWQLGDGTTWRPAGAWLLLLNPLSPNANNHTTQGVGIRLCTVANDDDVVGMLLLVVGAAGTVDISKVQEISEELVGLACSGVRSETSLGAKTVSGFTCGLNGNIPAALNPAIAFLGVAACAQASKHGRGRNRYMDAPGVISRNNGKTKPGWSDRGSNPCSLEREPKAASSGTIPICENPGVTRPGIESGSTRWDVSRLTALATVAPRAAQVPRAISTQRTTPLPSRTTPPGAYQSMCTFKCTQVTAVTRFKGWFQKCWNNRGECVCDIAWQQRSPRLPGTWKLSRGLARRGYYRH</sequence>
<evidence type="ECO:0000256" key="1">
    <source>
        <dbReference type="SAM" id="MobiDB-lite"/>
    </source>
</evidence>
<reference evidence="2 3" key="1">
    <citation type="submission" date="2023-02" db="EMBL/GenBank/DDBJ databases">
        <title>LHISI_Scaffold_Assembly.</title>
        <authorList>
            <person name="Stuart O.P."/>
            <person name="Cleave R."/>
            <person name="Magrath M.J.L."/>
            <person name="Mikheyev A.S."/>
        </authorList>
    </citation>
    <scope>NUCLEOTIDE SEQUENCE [LARGE SCALE GENOMIC DNA]</scope>
    <source>
        <strain evidence="2">Daus_M_001</strain>
        <tissue evidence="2">Leg muscle</tissue>
    </source>
</reference>
<dbReference type="Proteomes" id="UP001159363">
    <property type="component" value="Chromosome 9"/>
</dbReference>
<evidence type="ECO:0000313" key="2">
    <source>
        <dbReference type="EMBL" id="KAJ8874225.1"/>
    </source>
</evidence>
<evidence type="ECO:0000313" key="3">
    <source>
        <dbReference type="Proteomes" id="UP001159363"/>
    </source>
</evidence>
<feature type="compositionally biased region" description="Basic and acidic residues" evidence="1">
    <location>
        <begin position="23"/>
        <end position="33"/>
    </location>
</feature>
<organism evidence="2 3">
    <name type="scientific">Dryococelus australis</name>
    <dbReference type="NCBI Taxonomy" id="614101"/>
    <lineage>
        <taxon>Eukaryota</taxon>
        <taxon>Metazoa</taxon>
        <taxon>Ecdysozoa</taxon>
        <taxon>Arthropoda</taxon>
        <taxon>Hexapoda</taxon>
        <taxon>Insecta</taxon>
        <taxon>Pterygota</taxon>
        <taxon>Neoptera</taxon>
        <taxon>Polyneoptera</taxon>
        <taxon>Phasmatodea</taxon>
        <taxon>Verophasmatodea</taxon>
        <taxon>Anareolatae</taxon>
        <taxon>Phasmatidae</taxon>
        <taxon>Eurycanthinae</taxon>
        <taxon>Dryococelus</taxon>
    </lineage>
</organism>
<keyword evidence="3" id="KW-1185">Reference proteome</keyword>
<name>A0ABQ9GQA7_9NEOP</name>
<feature type="region of interest" description="Disordered" evidence="1">
    <location>
        <begin position="373"/>
        <end position="407"/>
    </location>
</feature>
<feature type="compositionally biased region" description="Basic residues" evidence="1">
    <location>
        <begin position="34"/>
        <end position="44"/>
    </location>
</feature>
<proteinExistence type="predicted"/>
<gene>
    <name evidence="2" type="ORF">PR048_025067</name>
</gene>
<comment type="caution">
    <text evidence="2">The sequence shown here is derived from an EMBL/GenBank/DDBJ whole genome shotgun (WGS) entry which is preliminary data.</text>
</comment>
<protein>
    <submittedName>
        <fullName evidence="2">Uncharacterized protein</fullName>
    </submittedName>
</protein>
<dbReference type="EMBL" id="JARBHB010000010">
    <property type="protein sequence ID" value="KAJ8874225.1"/>
    <property type="molecule type" value="Genomic_DNA"/>
</dbReference>
<feature type="region of interest" description="Disordered" evidence="1">
    <location>
        <begin position="23"/>
        <end position="48"/>
    </location>
</feature>